<keyword evidence="2" id="KW-0808">Transferase</keyword>
<reference evidence="5" key="1">
    <citation type="journal article" date="2021" name="Nat. Commun.">
        <title>Genomic analyses provide insights into spinach domestication and the genetic basis of agronomic traits.</title>
        <authorList>
            <person name="Cai X."/>
            <person name="Sun X."/>
            <person name="Xu C."/>
            <person name="Sun H."/>
            <person name="Wang X."/>
            <person name="Ge C."/>
            <person name="Zhang Z."/>
            <person name="Wang Q."/>
            <person name="Fei Z."/>
            <person name="Jiao C."/>
            <person name="Wang Q."/>
        </authorList>
    </citation>
    <scope>NUCLEOTIDE SEQUENCE [LARGE SCALE GENOMIC DNA]</scope>
    <source>
        <strain evidence="5">cv. Varoflay</strain>
    </source>
</reference>
<dbReference type="PANTHER" id="PTHR18919">
    <property type="entry name" value="ACETYL-COA C-ACYLTRANSFERASE"/>
    <property type="match status" value="1"/>
</dbReference>
<dbReference type="RefSeq" id="XP_056682724.1">
    <property type="nucleotide sequence ID" value="XM_056826746.1"/>
</dbReference>
<dbReference type="RefSeq" id="XP_056682727.1">
    <property type="nucleotide sequence ID" value="XM_056826749.1"/>
</dbReference>
<dbReference type="InterPro" id="IPR016039">
    <property type="entry name" value="Thiolase-like"/>
</dbReference>
<proteinExistence type="inferred from homology"/>
<dbReference type="PANTHER" id="PTHR18919:SF161">
    <property type="entry name" value="ACETYL-COA ACETYLTRANSFERASE 2"/>
    <property type="match status" value="1"/>
</dbReference>
<comment type="similarity">
    <text evidence="1">Belongs to the thiolase-like superfamily. Thiolase family.</text>
</comment>
<gene>
    <name evidence="6 7 8 9 10" type="primary">LOC110796646</name>
</gene>
<evidence type="ECO:0000256" key="3">
    <source>
        <dbReference type="ARBA" id="ARBA00023315"/>
    </source>
</evidence>
<evidence type="ECO:0000313" key="7">
    <source>
        <dbReference type="RefSeq" id="XP_056682725.1"/>
    </source>
</evidence>
<keyword evidence="3" id="KW-0012">Acyltransferase</keyword>
<protein>
    <recommendedName>
        <fullName evidence="4">Thiolase N-terminal domain-containing protein</fullName>
    </recommendedName>
</protein>
<dbReference type="Pfam" id="PF00108">
    <property type="entry name" value="Thiolase_N"/>
    <property type="match status" value="1"/>
</dbReference>
<dbReference type="GeneID" id="110796646"/>
<dbReference type="RefSeq" id="XP_056682728.1">
    <property type="nucleotide sequence ID" value="XM_056826750.1"/>
</dbReference>
<evidence type="ECO:0000259" key="4">
    <source>
        <dbReference type="Pfam" id="PF00108"/>
    </source>
</evidence>
<dbReference type="RefSeq" id="XP_056682726.1">
    <property type="nucleotide sequence ID" value="XM_056826748.1"/>
</dbReference>
<accession>A0ABM3QH90</accession>
<dbReference type="InterPro" id="IPR020616">
    <property type="entry name" value="Thiolase_N"/>
</dbReference>
<evidence type="ECO:0000313" key="8">
    <source>
        <dbReference type="RefSeq" id="XP_056682726.1"/>
    </source>
</evidence>
<feature type="domain" description="Thiolase N-terminal" evidence="4">
    <location>
        <begin position="1"/>
        <end position="61"/>
    </location>
</feature>
<evidence type="ECO:0000256" key="2">
    <source>
        <dbReference type="ARBA" id="ARBA00022679"/>
    </source>
</evidence>
<reference evidence="6 7" key="2">
    <citation type="submission" date="2025-05" db="UniProtKB">
        <authorList>
            <consortium name="RefSeq"/>
        </authorList>
    </citation>
    <scope>IDENTIFICATION</scope>
    <source>
        <tissue evidence="6 7">Leaf</tissue>
    </source>
</reference>
<dbReference type="RefSeq" id="XP_056682725.1">
    <property type="nucleotide sequence ID" value="XM_056826747.1"/>
</dbReference>
<evidence type="ECO:0000256" key="1">
    <source>
        <dbReference type="ARBA" id="ARBA00010982"/>
    </source>
</evidence>
<evidence type="ECO:0000313" key="9">
    <source>
        <dbReference type="RefSeq" id="XP_056682727.1"/>
    </source>
</evidence>
<dbReference type="SUPFAM" id="SSF53901">
    <property type="entry name" value="Thiolase-like"/>
    <property type="match status" value="1"/>
</dbReference>
<evidence type="ECO:0000313" key="10">
    <source>
        <dbReference type="RefSeq" id="XP_056682728.1"/>
    </source>
</evidence>
<evidence type="ECO:0000313" key="5">
    <source>
        <dbReference type="Proteomes" id="UP000813463"/>
    </source>
</evidence>
<dbReference type="Proteomes" id="UP000813463">
    <property type="component" value="Chromosome 4"/>
</dbReference>
<evidence type="ECO:0000313" key="6">
    <source>
        <dbReference type="RefSeq" id="XP_056682724.1"/>
    </source>
</evidence>
<dbReference type="Gene3D" id="3.40.47.10">
    <property type="match status" value="1"/>
</dbReference>
<name>A0ABM3QH90_SPIOL</name>
<keyword evidence="5" id="KW-1185">Reference proteome</keyword>
<sequence>MESMSNAPKYIADSRKGFCLGHDTLVDGMLKDGLWDVYNYCGMGVCAESCAEHHAVTREDQVCLPCSLPHCYEGVHTVQTIQAPLVLLFLKITLYLENGEVRLIWGSTNDVIELYNISCLVVAL</sequence>
<organism evidence="5 8">
    <name type="scientific">Spinacia oleracea</name>
    <name type="common">Spinach</name>
    <dbReference type="NCBI Taxonomy" id="3562"/>
    <lineage>
        <taxon>Eukaryota</taxon>
        <taxon>Viridiplantae</taxon>
        <taxon>Streptophyta</taxon>
        <taxon>Embryophyta</taxon>
        <taxon>Tracheophyta</taxon>
        <taxon>Spermatophyta</taxon>
        <taxon>Magnoliopsida</taxon>
        <taxon>eudicotyledons</taxon>
        <taxon>Gunneridae</taxon>
        <taxon>Pentapetalae</taxon>
        <taxon>Caryophyllales</taxon>
        <taxon>Chenopodiaceae</taxon>
        <taxon>Chenopodioideae</taxon>
        <taxon>Anserineae</taxon>
        <taxon>Spinacia</taxon>
    </lineage>
</organism>